<dbReference type="Gene3D" id="3.20.20.70">
    <property type="entry name" value="Aldolase class I"/>
    <property type="match status" value="1"/>
</dbReference>
<evidence type="ECO:0000313" key="11">
    <source>
        <dbReference type="Proteomes" id="UP000245845"/>
    </source>
</evidence>
<dbReference type="InterPro" id="IPR011060">
    <property type="entry name" value="RibuloseP-bd_barrel"/>
</dbReference>
<dbReference type="InterPro" id="IPR013798">
    <property type="entry name" value="Indole-3-glycerol_P_synth_dom"/>
</dbReference>
<dbReference type="Proteomes" id="UP000245845">
    <property type="component" value="Unassembled WGS sequence"/>
</dbReference>
<protein>
    <recommendedName>
        <fullName evidence="3">indole-3-glycerol-phosphate synthase</fullName>
        <ecNumber evidence="3">4.1.1.48</ecNumber>
    </recommendedName>
</protein>
<accession>A0A2Y9C9F0</accession>
<keyword evidence="5" id="KW-0210">Decarboxylase</keyword>
<evidence type="ECO:0000256" key="4">
    <source>
        <dbReference type="ARBA" id="ARBA00022605"/>
    </source>
</evidence>
<evidence type="ECO:0000256" key="8">
    <source>
        <dbReference type="ARBA" id="ARBA00023239"/>
    </source>
</evidence>
<name>A0A2Y9C9F0_9FIRM</name>
<sequence>MILEEIAEKTRERIQKRRQQVSEEELKEKAYLLAGTEKERNGGIFPFPFEKALAREGISFICEVKKASPSKGVIAEEFPYREIAREYEQAGASALSVLTEPFYFQGSDDYLKEIERAVNIPILRKDFTVDAYMLYEAKCIGASAVLLICAILDDRQLMTYMEIAQELGLSALVEAHTEEEVRRALACGARIIGVNNRDLKTF</sequence>
<keyword evidence="4" id="KW-0028">Amino-acid biosynthesis</keyword>
<dbReference type="InterPro" id="IPR045186">
    <property type="entry name" value="Indole-3-glycerol_P_synth"/>
</dbReference>
<gene>
    <name evidence="10" type="ORF">A8806_10145</name>
</gene>
<dbReference type="CDD" id="cd00331">
    <property type="entry name" value="IGPS"/>
    <property type="match status" value="1"/>
</dbReference>
<keyword evidence="7" id="KW-0057">Aromatic amino acid biosynthesis</keyword>
<dbReference type="PANTHER" id="PTHR22854">
    <property type="entry name" value="TRYPTOPHAN BIOSYNTHESIS PROTEIN"/>
    <property type="match status" value="1"/>
</dbReference>
<organism evidence="10 11">
    <name type="scientific">Faecalicatena orotica</name>
    <dbReference type="NCBI Taxonomy" id="1544"/>
    <lineage>
        <taxon>Bacteria</taxon>
        <taxon>Bacillati</taxon>
        <taxon>Bacillota</taxon>
        <taxon>Clostridia</taxon>
        <taxon>Lachnospirales</taxon>
        <taxon>Lachnospiraceae</taxon>
        <taxon>Faecalicatena</taxon>
    </lineage>
</organism>
<dbReference type="EC" id="4.1.1.48" evidence="3"/>
<dbReference type="SUPFAM" id="SSF51366">
    <property type="entry name" value="Ribulose-phoshate binding barrel"/>
    <property type="match status" value="1"/>
</dbReference>
<dbReference type="InterPro" id="IPR001468">
    <property type="entry name" value="Indole-3-GlycerolPSynthase_CS"/>
</dbReference>
<keyword evidence="11" id="KW-1185">Reference proteome</keyword>
<evidence type="ECO:0000313" key="10">
    <source>
        <dbReference type="EMBL" id="PWJ31759.1"/>
    </source>
</evidence>
<dbReference type="Pfam" id="PF00218">
    <property type="entry name" value="IGPS"/>
    <property type="match status" value="1"/>
</dbReference>
<dbReference type="GO" id="GO:0004425">
    <property type="term" value="F:indole-3-glycerol-phosphate synthase activity"/>
    <property type="evidence" value="ECO:0007669"/>
    <property type="project" value="UniProtKB-EC"/>
</dbReference>
<evidence type="ECO:0000256" key="2">
    <source>
        <dbReference type="ARBA" id="ARBA00004696"/>
    </source>
</evidence>
<dbReference type="NCBIfam" id="NF001377">
    <property type="entry name" value="PRK00278.2-4"/>
    <property type="match status" value="1"/>
</dbReference>
<dbReference type="PROSITE" id="PS00614">
    <property type="entry name" value="IGPS"/>
    <property type="match status" value="1"/>
</dbReference>
<dbReference type="InterPro" id="IPR013785">
    <property type="entry name" value="Aldolase_TIM"/>
</dbReference>
<reference evidence="10 11" key="1">
    <citation type="submission" date="2018-05" db="EMBL/GenBank/DDBJ databases">
        <title>The Hungate 1000. A catalogue of reference genomes from the rumen microbiome.</title>
        <authorList>
            <person name="Kelly W."/>
        </authorList>
    </citation>
    <scope>NUCLEOTIDE SEQUENCE [LARGE SCALE GENOMIC DNA]</scope>
    <source>
        <strain evidence="10 11">NLAE-zl-C242</strain>
    </source>
</reference>
<keyword evidence="8" id="KW-0456">Lyase</keyword>
<evidence type="ECO:0000256" key="7">
    <source>
        <dbReference type="ARBA" id="ARBA00023141"/>
    </source>
</evidence>
<feature type="domain" description="Indole-3-glycerol phosphate synthase" evidence="9">
    <location>
        <begin position="3"/>
        <end position="202"/>
    </location>
</feature>
<comment type="caution">
    <text evidence="10">The sequence shown here is derived from an EMBL/GenBank/DDBJ whole genome shotgun (WGS) entry which is preliminary data.</text>
</comment>
<evidence type="ECO:0000256" key="3">
    <source>
        <dbReference type="ARBA" id="ARBA00012362"/>
    </source>
</evidence>
<dbReference type="GO" id="GO:0004640">
    <property type="term" value="F:phosphoribosylanthranilate isomerase activity"/>
    <property type="evidence" value="ECO:0007669"/>
    <property type="project" value="TreeGrafter"/>
</dbReference>
<comment type="pathway">
    <text evidence="2">Amino-acid biosynthesis; L-tryptophan biosynthesis; L-tryptophan from chorismate: step 4/5.</text>
</comment>
<evidence type="ECO:0000256" key="6">
    <source>
        <dbReference type="ARBA" id="ARBA00022822"/>
    </source>
</evidence>
<keyword evidence="6" id="KW-0822">Tryptophan biosynthesis</keyword>
<dbReference type="AlphaFoldDB" id="A0A2Y9C9F0"/>
<dbReference type="PANTHER" id="PTHR22854:SF2">
    <property type="entry name" value="INDOLE-3-GLYCEROL-PHOSPHATE SYNTHASE"/>
    <property type="match status" value="1"/>
</dbReference>
<dbReference type="GO" id="GO:0000162">
    <property type="term" value="P:L-tryptophan biosynthetic process"/>
    <property type="evidence" value="ECO:0007669"/>
    <property type="project" value="UniProtKB-UniPathway"/>
</dbReference>
<dbReference type="UniPathway" id="UPA00035">
    <property type="reaction ID" value="UER00043"/>
</dbReference>
<dbReference type="EMBL" id="QGDL01000001">
    <property type="protein sequence ID" value="PWJ31759.1"/>
    <property type="molecule type" value="Genomic_DNA"/>
</dbReference>
<evidence type="ECO:0000256" key="5">
    <source>
        <dbReference type="ARBA" id="ARBA00022793"/>
    </source>
</evidence>
<proteinExistence type="predicted"/>
<evidence type="ECO:0000259" key="9">
    <source>
        <dbReference type="Pfam" id="PF00218"/>
    </source>
</evidence>
<comment type="catalytic activity">
    <reaction evidence="1">
        <text>1-(2-carboxyphenylamino)-1-deoxy-D-ribulose 5-phosphate + H(+) = (1S,2R)-1-C-(indol-3-yl)glycerol 3-phosphate + CO2 + H2O</text>
        <dbReference type="Rhea" id="RHEA:23476"/>
        <dbReference type="ChEBI" id="CHEBI:15377"/>
        <dbReference type="ChEBI" id="CHEBI:15378"/>
        <dbReference type="ChEBI" id="CHEBI:16526"/>
        <dbReference type="ChEBI" id="CHEBI:58613"/>
        <dbReference type="ChEBI" id="CHEBI:58866"/>
        <dbReference type="EC" id="4.1.1.48"/>
    </reaction>
</comment>
<evidence type="ECO:0000256" key="1">
    <source>
        <dbReference type="ARBA" id="ARBA00001633"/>
    </source>
</evidence>